<sequence length="223" mass="24852">MTSKSLFHSRFNDDGSITTSAPRNLQPRSEHLSSLSTMMSIMMEDSMWLDRHQNEVLHKRRSAGASPRFEVVSEDVKSEQTPAAQSELESQFNMDFVPPAESHFVIDEFVRGERSVATEKTMGLIMRFAHATSDGPLLPRAGKRRIEEESSVANGKRRATQIVCEERKLSSSLEELGLDHCMLDGVEEDLAGEASLSETLKRIGSAESAHCMELGLHAFKKVD</sequence>
<proteinExistence type="predicted"/>
<evidence type="ECO:0000313" key="2">
    <source>
        <dbReference type="EMBL" id="CAD8501614.1"/>
    </source>
</evidence>
<dbReference type="EMBL" id="HBEO01029445">
    <property type="protein sequence ID" value="CAD8501614.1"/>
    <property type="molecule type" value="Transcribed_RNA"/>
</dbReference>
<name>A0A7S0HUA9_9CRYP</name>
<protein>
    <submittedName>
        <fullName evidence="2">Uncharacterized protein</fullName>
    </submittedName>
</protein>
<organism evidence="2">
    <name type="scientific">Hanusia phi</name>
    <dbReference type="NCBI Taxonomy" id="3032"/>
    <lineage>
        <taxon>Eukaryota</taxon>
        <taxon>Cryptophyceae</taxon>
        <taxon>Pyrenomonadales</taxon>
        <taxon>Geminigeraceae</taxon>
        <taxon>Hanusia</taxon>
    </lineage>
</organism>
<accession>A0A7S0HUA9</accession>
<feature type="compositionally biased region" description="Polar residues" evidence="1">
    <location>
        <begin position="15"/>
        <end position="27"/>
    </location>
</feature>
<reference evidence="2" key="1">
    <citation type="submission" date="2021-01" db="EMBL/GenBank/DDBJ databases">
        <authorList>
            <person name="Corre E."/>
            <person name="Pelletier E."/>
            <person name="Niang G."/>
            <person name="Scheremetjew M."/>
            <person name="Finn R."/>
            <person name="Kale V."/>
            <person name="Holt S."/>
            <person name="Cochrane G."/>
            <person name="Meng A."/>
            <person name="Brown T."/>
            <person name="Cohen L."/>
        </authorList>
    </citation>
    <scope>NUCLEOTIDE SEQUENCE</scope>
    <source>
        <strain evidence="2">CCMP325</strain>
    </source>
</reference>
<feature type="region of interest" description="Disordered" evidence="1">
    <location>
        <begin position="1"/>
        <end position="30"/>
    </location>
</feature>
<dbReference type="AlphaFoldDB" id="A0A7S0HUA9"/>
<gene>
    <name evidence="2" type="ORF">HPHI1048_LOCUS19981</name>
</gene>
<evidence type="ECO:0000256" key="1">
    <source>
        <dbReference type="SAM" id="MobiDB-lite"/>
    </source>
</evidence>